<dbReference type="InterPro" id="IPR003593">
    <property type="entry name" value="AAA+_ATPase"/>
</dbReference>
<name>A0A2S9YXT5_9BACT</name>
<evidence type="ECO:0000256" key="2">
    <source>
        <dbReference type="ARBA" id="ARBA00009771"/>
    </source>
</evidence>
<feature type="domain" description="Clp ATPase C-terminal" evidence="10">
    <location>
        <begin position="369"/>
        <end position="463"/>
    </location>
</feature>
<keyword evidence="4 7" id="KW-0547">Nucleotide-binding</keyword>
<keyword evidence="6 7" id="KW-0143">Chaperone</keyword>
<comment type="subcellular location">
    <subcellularLocation>
        <location evidence="1 7">Cytoplasm</location>
    </subcellularLocation>
</comment>
<evidence type="ECO:0000256" key="8">
    <source>
        <dbReference type="SAM" id="MobiDB-lite"/>
    </source>
</evidence>
<sequence>MTIEPSRFADTRELTPRRVVEELDRYVIGQHRAKRAVAIALRNRWRRQQVQGELRDEISPKNIIMVGPTGVGKTEIARRVAKLSGAPFVKVEVSKFTEVGYVGRDVDSVIRDLVEMAAKLVREEKELEVWDTARKQADAKILDLLLPPTPVQSPTQTTHGYAARPGDAPSEVKPANAASREKLRQQLEAGKLDAREIEIEVEDEGGGGFAMMPGMPGMGGAPGMPGMPGMGEQLEELLGALGKRKRKRTTTVAEARDLIAAQTARALVDRDAVRNEAVRRAEQLGVVFLDEIDKICSRENARGADVSREGVQRDLLPLVEGSTVSTKYGPVRSDHVLFVAAGAFHMAKVSDLIPELQGRFPIRVELESLGKAEFVQILRDTDNSLLKQYAALLATEGIELEFNDEAIDELARVAATANEQLENIGARRLHTVLEQVLDELSFEATEVGAQKVTITAAYVRERIGELLADQDLSRHIL</sequence>
<gene>
    <name evidence="7 11" type="primary">hslU</name>
    <name evidence="11" type="ORF">ENSA7_03300</name>
</gene>
<reference evidence="11 12" key="1">
    <citation type="submission" date="2018-03" db="EMBL/GenBank/DDBJ databases">
        <title>Draft Genome Sequences of the Obligatory Marine Myxobacteria Enhygromyxa salina SWB007.</title>
        <authorList>
            <person name="Poehlein A."/>
            <person name="Moghaddam J.A."/>
            <person name="Harms H."/>
            <person name="Alanjari M."/>
            <person name="Koenig G.M."/>
            <person name="Daniel R."/>
            <person name="Schaeberle T.F."/>
        </authorList>
    </citation>
    <scope>NUCLEOTIDE SEQUENCE [LARGE SCALE GENOMIC DNA]</scope>
    <source>
        <strain evidence="11 12">SWB007</strain>
    </source>
</reference>
<evidence type="ECO:0000256" key="6">
    <source>
        <dbReference type="ARBA" id="ARBA00023186"/>
    </source>
</evidence>
<keyword evidence="11" id="KW-0645">Protease</keyword>
<dbReference type="InterPro" id="IPR019489">
    <property type="entry name" value="Clp_ATPase_C"/>
</dbReference>
<keyword evidence="3 7" id="KW-0963">Cytoplasm</keyword>
<comment type="similarity">
    <text evidence="2 7">Belongs to the ClpX chaperone family. HslU subfamily.</text>
</comment>
<comment type="caution">
    <text evidence="11">The sequence shown here is derived from an EMBL/GenBank/DDBJ whole genome shotgun (WGS) entry which is preliminary data.</text>
</comment>
<dbReference type="SMART" id="SM01086">
    <property type="entry name" value="ClpB_D2-small"/>
    <property type="match status" value="1"/>
</dbReference>
<dbReference type="SUPFAM" id="SSF52540">
    <property type="entry name" value="P-loop containing nucleoside triphosphate hydrolases"/>
    <property type="match status" value="1"/>
</dbReference>
<dbReference type="Gene3D" id="1.10.8.60">
    <property type="match status" value="1"/>
</dbReference>
<dbReference type="InterPro" id="IPR004491">
    <property type="entry name" value="HslU"/>
</dbReference>
<dbReference type="OrthoDB" id="9804062at2"/>
<dbReference type="Pfam" id="PF00004">
    <property type="entry name" value="AAA"/>
    <property type="match status" value="1"/>
</dbReference>
<proteinExistence type="inferred from homology"/>
<keyword evidence="11" id="KW-0378">Hydrolase</keyword>
<evidence type="ECO:0000256" key="3">
    <source>
        <dbReference type="ARBA" id="ARBA00022490"/>
    </source>
</evidence>
<feature type="binding site" evidence="7">
    <location>
        <position position="28"/>
    </location>
    <ligand>
        <name>ATP</name>
        <dbReference type="ChEBI" id="CHEBI:30616"/>
    </ligand>
</feature>
<dbReference type="SMART" id="SM00382">
    <property type="entry name" value="AAA"/>
    <property type="match status" value="1"/>
</dbReference>
<dbReference type="Proteomes" id="UP000238823">
    <property type="component" value="Unassembled WGS sequence"/>
</dbReference>
<accession>A0A2S9YXT5</accession>
<dbReference type="GO" id="GO:0005524">
    <property type="term" value="F:ATP binding"/>
    <property type="evidence" value="ECO:0007669"/>
    <property type="project" value="UniProtKB-UniRule"/>
</dbReference>
<dbReference type="Pfam" id="PF07724">
    <property type="entry name" value="AAA_2"/>
    <property type="match status" value="1"/>
</dbReference>
<feature type="binding site" evidence="7">
    <location>
        <begin position="70"/>
        <end position="75"/>
    </location>
    <ligand>
        <name>ATP</name>
        <dbReference type="ChEBI" id="CHEBI:30616"/>
    </ligand>
</feature>
<protein>
    <recommendedName>
        <fullName evidence="7">ATP-dependent protease ATPase subunit HslU</fullName>
    </recommendedName>
    <alternativeName>
        <fullName evidence="7">Unfoldase HslU</fullName>
    </alternativeName>
</protein>
<evidence type="ECO:0000313" key="11">
    <source>
        <dbReference type="EMBL" id="PRQ09915.1"/>
    </source>
</evidence>
<evidence type="ECO:0000256" key="5">
    <source>
        <dbReference type="ARBA" id="ARBA00022840"/>
    </source>
</evidence>
<dbReference type="InterPro" id="IPR027417">
    <property type="entry name" value="P-loop_NTPase"/>
</dbReference>
<dbReference type="GO" id="GO:0009376">
    <property type="term" value="C:HslUV protease complex"/>
    <property type="evidence" value="ECO:0007669"/>
    <property type="project" value="UniProtKB-UniRule"/>
</dbReference>
<dbReference type="InterPro" id="IPR003959">
    <property type="entry name" value="ATPase_AAA_core"/>
</dbReference>
<dbReference type="GO" id="GO:0036402">
    <property type="term" value="F:proteasome-activating activity"/>
    <property type="evidence" value="ECO:0007669"/>
    <property type="project" value="UniProtKB-UniRule"/>
</dbReference>
<dbReference type="GO" id="GO:0043335">
    <property type="term" value="P:protein unfolding"/>
    <property type="evidence" value="ECO:0007669"/>
    <property type="project" value="UniProtKB-UniRule"/>
</dbReference>
<comment type="subunit">
    <text evidence="7">A double ring-shaped homohexamer of HslV is capped on each side by a ring-shaped HslU homohexamer. The assembly of the HslU/HslV complex is dependent on binding of ATP.</text>
</comment>
<feature type="binding site" evidence="7">
    <location>
        <position position="290"/>
    </location>
    <ligand>
        <name>ATP</name>
        <dbReference type="ChEBI" id="CHEBI:30616"/>
    </ligand>
</feature>
<dbReference type="FunFam" id="3.40.50.300:FF:000220">
    <property type="entry name" value="ATP-dependent protease ATPase subunit HslU"/>
    <property type="match status" value="1"/>
</dbReference>
<dbReference type="Gene3D" id="3.40.50.300">
    <property type="entry name" value="P-loop containing nucleotide triphosphate hydrolases"/>
    <property type="match status" value="2"/>
</dbReference>
<organism evidence="11 12">
    <name type="scientific">Enhygromyxa salina</name>
    <dbReference type="NCBI Taxonomy" id="215803"/>
    <lineage>
        <taxon>Bacteria</taxon>
        <taxon>Pseudomonadati</taxon>
        <taxon>Myxococcota</taxon>
        <taxon>Polyangia</taxon>
        <taxon>Nannocystales</taxon>
        <taxon>Nannocystaceae</taxon>
        <taxon>Enhygromyxa</taxon>
    </lineage>
</organism>
<dbReference type="PANTHER" id="PTHR48102">
    <property type="entry name" value="ATP-DEPENDENT CLP PROTEASE ATP-BINDING SUBUNIT CLPX-LIKE, MITOCHONDRIAL-RELATED"/>
    <property type="match status" value="1"/>
</dbReference>
<dbReference type="InterPro" id="IPR050052">
    <property type="entry name" value="ATP-dep_Clp_protease_ClpX"/>
</dbReference>
<dbReference type="EMBL" id="PVNL01000007">
    <property type="protein sequence ID" value="PRQ09915.1"/>
    <property type="molecule type" value="Genomic_DNA"/>
</dbReference>
<dbReference type="Gene3D" id="1.10.8.10">
    <property type="entry name" value="DNA helicase RuvA subunit, C-terminal domain"/>
    <property type="match status" value="1"/>
</dbReference>
<comment type="function">
    <text evidence="7">ATPase subunit of a proteasome-like degradation complex; this subunit has chaperone activity. The binding of ATP and its subsequent hydrolysis by HslU are essential for unfolding of protein substrates subsequently hydrolyzed by HslV. HslU recognizes the N-terminal part of its protein substrates and unfolds these before they are guided to HslV for hydrolysis.</text>
</comment>
<dbReference type="HAMAP" id="MF_00249">
    <property type="entry name" value="HslU"/>
    <property type="match status" value="1"/>
</dbReference>
<dbReference type="NCBIfam" id="NF003544">
    <property type="entry name" value="PRK05201.1"/>
    <property type="match status" value="1"/>
</dbReference>
<dbReference type="AlphaFoldDB" id="A0A2S9YXT5"/>
<dbReference type="GO" id="GO:0008233">
    <property type="term" value="F:peptidase activity"/>
    <property type="evidence" value="ECO:0007669"/>
    <property type="project" value="UniProtKB-KW"/>
</dbReference>
<dbReference type="NCBIfam" id="TIGR00390">
    <property type="entry name" value="hslU"/>
    <property type="match status" value="1"/>
</dbReference>
<evidence type="ECO:0000259" key="9">
    <source>
        <dbReference type="SMART" id="SM00382"/>
    </source>
</evidence>
<dbReference type="CDD" id="cd19498">
    <property type="entry name" value="RecA-like_HslU"/>
    <property type="match status" value="1"/>
</dbReference>
<dbReference type="FunFam" id="3.40.50.300:FF:000213">
    <property type="entry name" value="ATP-dependent protease ATPase subunit HslU"/>
    <property type="match status" value="1"/>
</dbReference>
<feature type="domain" description="AAA+ ATPase" evidence="9">
    <location>
        <begin position="59"/>
        <end position="370"/>
    </location>
</feature>
<dbReference type="GO" id="GO:0016887">
    <property type="term" value="F:ATP hydrolysis activity"/>
    <property type="evidence" value="ECO:0007669"/>
    <property type="project" value="InterPro"/>
</dbReference>
<evidence type="ECO:0000313" key="12">
    <source>
        <dbReference type="Proteomes" id="UP000238823"/>
    </source>
</evidence>
<keyword evidence="5 7" id="KW-0067">ATP-binding</keyword>
<evidence type="ECO:0000256" key="7">
    <source>
        <dbReference type="HAMAP-Rule" id="MF_00249"/>
    </source>
</evidence>
<evidence type="ECO:0000259" key="10">
    <source>
        <dbReference type="SMART" id="SM01086"/>
    </source>
</evidence>
<dbReference type="RefSeq" id="WP_106087429.1">
    <property type="nucleotide sequence ID" value="NZ_PVNL01000007.1"/>
</dbReference>
<evidence type="ECO:0000256" key="1">
    <source>
        <dbReference type="ARBA" id="ARBA00004496"/>
    </source>
</evidence>
<feature type="region of interest" description="Disordered" evidence="8">
    <location>
        <begin position="147"/>
        <end position="173"/>
    </location>
</feature>
<feature type="binding site" evidence="7">
    <location>
        <position position="427"/>
    </location>
    <ligand>
        <name>ATP</name>
        <dbReference type="ChEBI" id="CHEBI:30616"/>
    </ligand>
</feature>
<dbReference type="PANTHER" id="PTHR48102:SF3">
    <property type="entry name" value="ATP-DEPENDENT PROTEASE ATPASE SUBUNIT HSLU"/>
    <property type="match status" value="1"/>
</dbReference>
<feature type="binding site" evidence="7">
    <location>
        <position position="355"/>
    </location>
    <ligand>
        <name>ATP</name>
        <dbReference type="ChEBI" id="CHEBI:30616"/>
    </ligand>
</feature>
<evidence type="ECO:0000256" key="4">
    <source>
        <dbReference type="ARBA" id="ARBA00022741"/>
    </source>
</evidence>